<feature type="transmembrane region" description="Helical" evidence="8">
    <location>
        <begin position="487"/>
        <end position="507"/>
    </location>
</feature>
<feature type="transmembrane region" description="Helical" evidence="8">
    <location>
        <begin position="513"/>
        <end position="535"/>
    </location>
</feature>
<accession>A0A3N4HQW1</accession>
<evidence type="ECO:0000256" key="4">
    <source>
        <dbReference type="ARBA" id="ARBA00022692"/>
    </source>
</evidence>
<feature type="transmembrane region" description="Helical" evidence="8">
    <location>
        <begin position="126"/>
        <end position="146"/>
    </location>
</feature>
<proteinExistence type="inferred from homology"/>
<name>A0A3N4HQW1_ASCIM</name>
<feature type="transmembrane region" description="Helical" evidence="8">
    <location>
        <begin position="321"/>
        <end position="339"/>
    </location>
</feature>
<evidence type="ECO:0000256" key="8">
    <source>
        <dbReference type="SAM" id="Phobius"/>
    </source>
</evidence>
<feature type="compositionally biased region" description="Basic and acidic residues" evidence="7">
    <location>
        <begin position="1"/>
        <end position="16"/>
    </location>
</feature>
<evidence type="ECO:0000256" key="5">
    <source>
        <dbReference type="ARBA" id="ARBA00022989"/>
    </source>
</evidence>
<feature type="transmembrane region" description="Helical" evidence="8">
    <location>
        <begin position="213"/>
        <end position="231"/>
    </location>
</feature>
<dbReference type="InterPro" id="IPR000109">
    <property type="entry name" value="POT_fam"/>
</dbReference>
<dbReference type="InterPro" id="IPR036259">
    <property type="entry name" value="MFS_trans_sf"/>
</dbReference>
<evidence type="ECO:0000313" key="10">
    <source>
        <dbReference type="Proteomes" id="UP000275078"/>
    </source>
</evidence>
<dbReference type="OrthoDB" id="8904098at2759"/>
<evidence type="ECO:0000256" key="6">
    <source>
        <dbReference type="ARBA" id="ARBA00023136"/>
    </source>
</evidence>
<evidence type="ECO:0000256" key="1">
    <source>
        <dbReference type="ARBA" id="ARBA00004141"/>
    </source>
</evidence>
<evidence type="ECO:0000256" key="2">
    <source>
        <dbReference type="ARBA" id="ARBA00005982"/>
    </source>
</evidence>
<evidence type="ECO:0000256" key="7">
    <source>
        <dbReference type="SAM" id="MobiDB-lite"/>
    </source>
</evidence>
<keyword evidence="10" id="KW-1185">Reference proteome</keyword>
<organism evidence="9 10">
    <name type="scientific">Ascobolus immersus RN42</name>
    <dbReference type="NCBI Taxonomy" id="1160509"/>
    <lineage>
        <taxon>Eukaryota</taxon>
        <taxon>Fungi</taxon>
        <taxon>Dikarya</taxon>
        <taxon>Ascomycota</taxon>
        <taxon>Pezizomycotina</taxon>
        <taxon>Pezizomycetes</taxon>
        <taxon>Pezizales</taxon>
        <taxon>Ascobolaceae</taxon>
        <taxon>Ascobolus</taxon>
    </lineage>
</organism>
<protein>
    <submittedName>
        <fullName evidence="9">PTR2-domain-containing protein</fullName>
    </submittedName>
</protein>
<dbReference type="InterPro" id="IPR018456">
    <property type="entry name" value="PTR2_symporter_CS"/>
</dbReference>
<keyword evidence="4 8" id="KW-0812">Transmembrane</keyword>
<feature type="transmembrane region" description="Helical" evidence="8">
    <location>
        <begin position="98"/>
        <end position="119"/>
    </location>
</feature>
<comment type="similarity">
    <text evidence="2">Belongs to the major facilitator superfamily. Proton-dependent oligopeptide transporter (POT/PTR) (TC 2.A.17) family.</text>
</comment>
<keyword evidence="3" id="KW-0813">Transport</keyword>
<dbReference type="PROSITE" id="PS01022">
    <property type="entry name" value="PTR2_1"/>
    <property type="match status" value="1"/>
</dbReference>
<keyword evidence="6 8" id="KW-0472">Membrane</keyword>
<feature type="transmembrane region" description="Helical" evidence="8">
    <location>
        <begin position="396"/>
        <end position="418"/>
    </location>
</feature>
<dbReference type="GO" id="GO:0071916">
    <property type="term" value="F:dipeptide transmembrane transporter activity"/>
    <property type="evidence" value="ECO:0007669"/>
    <property type="project" value="UniProtKB-ARBA"/>
</dbReference>
<dbReference type="FunFam" id="1.20.1250.20:FF:000085">
    <property type="entry name" value="MFS peptide transporter Ptr2"/>
    <property type="match status" value="1"/>
</dbReference>
<feature type="region of interest" description="Disordered" evidence="7">
    <location>
        <begin position="1"/>
        <end position="29"/>
    </location>
</feature>
<dbReference type="Proteomes" id="UP000275078">
    <property type="component" value="Unassembled WGS sequence"/>
</dbReference>
<feature type="transmembrane region" description="Helical" evidence="8">
    <location>
        <begin position="237"/>
        <end position="258"/>
    </location>
</feature>
<gene>
    <name evidence="9" type="ORF">BJ508DRAFT_367458</name>
</gene>
<dbReference type="Pfam" id="PF00854">
    <property type="entry name" value="PTR2"/>
    <property type="match status" value="1"/>
</dbReference>
<evidence type="ECO:0000256" key="3">
    <source>
        <dbReference type="ARBA" id="ARBA00022448"/>
    </source>
</evidence>
<evidence type="ECO:0000313" key="9">
    <source>
        <dbReference type="EMBL" id="RPA72044.1"/>
    </source>
</evidence>
<dbReference type="EMBL" id="ML119883">
    <property type="protein sequence ID" value="RPA72044.1"/>
    <property type="molecule type" value="Genomic_DNA"/>
</dbReference>
<dbReference type="GO" id="GO:0005886">
    <property type="term" value="C:plasma membrane"/>
    <property type="evidence" value="ECO:0007669"/>
    <property type="project" value="UniProtKB-ARBA"/>
</dbReference>
<feature type="transmembrane region" description="Helical" evidence="8">
    <location>
        <begin position="152"/>
        <end position="171"/>
    </location>
</feature>
<dbReference type="Gene3D" id="1.20.1250.20">
    <property type="entry name" value="MFS general substrate transporter like domains"/>
    <property type="match status" value="1"/>
</dbReference>
<dbReference type="AlphaFoldDB" id="A0A3N4HQW1"/>
<reference evidence="9 10" key="1">
    <citation type="journal article" date="2018" name="Nat. Ecol. Evol.">
        <title>Pezizomycetes genomes reveal the molecular basis of ectomycorrhizal truffle lifestyle.</title>
        <authorList>
            <person name="Murat C."/>
            <person name="Payen T."/>
            <person name="Noel B."/>
            <person name="Kuo A."/>
            <person name="Morin E."/>
            <person name="Chen J."/>
            <person name="Kohler A."/>
            <person name="Krizsan K."/>
            <person name="Balestrini R."/>
            <person name="Da Silva C."/>
            <person name="Montanini B."/>
            <person name="Hainaut M."/>
            <person name="Levati E."/>
            <person name="Barry K.W."/>
            <person name="Belfiori B."/>
            <person name="Cichocki N."/>
            <person name="Clum A."/>
            <person name="Dockter R.B."/>
            <person name="Fauchery L."/>
            <person name="Guy J."/>
            <person name="Iotti M."/>
            <person name="Le Tacon F."/>
            <person name="Lindquist E.A."/>
            <person name="Lipzen A."/>
            <person name="Malagnac F."/>
            <person name="Mello A."/>
            <person name="Molinier V."/>
            <person name="Miyauchi S."/>
            <person name="Poulain J."/>
            <person name="Riccioni C."/>
            <person name="Rubini A."/>
            <person name="Sitrit Y."/>
            <person name="Splivallo R."/>
            <person name="Traeger S."/>
            <person name="Wang M."/>
            <person name="Zifcakova L."/>
            <person name="Wipf D."/>
            <person name="Zambonelli A."/>
            <person name="Paolocci F."/>
            <person name="Nowrousian M."/>
            <person name="Ottonello S."/>
            <person name="Baldrian P."/>
            <person name="Spatafora J.W."/>
            <person name="Henrissat B."/>
            <person name="Nagy L.G."/>
            <person name="Aury J.M."/>
            <person name="Wincker P."/>
            <person name="Grigoriev I.V."/>
            <person name="Bonfante P."/>
            <person name="Martin F.M."/>
        </authorList>
    </citation>
    <scope>NUCLEOTIDE SEQUENCE [LARGE SCALE GENOMIC DNA]</scope>
    <source>
        <strain evidence="9 10">RN42</strain>
    </source>
</reference>
<sequence>MSDLKENREFEEKETYNGDGASLTEDGGLPTQSEIDTLRHIGDKIPYAAWLVAIVELAERFTYYGLTGPFQNYMQNERHGKNPGALGLGQSTATALQYFFQFWCYVTPIFGAIVADTWLGRYKAICLFAGIYICGLLIIFITSLPFALDNGAGLPGLVVTMIVLGLGTGGIKSNVSPLIAEQYTETKMRIKTLPSGERVILSPAITMQSIFNVFYWCINFGSLSAIATVWMELKIDFWAAYLLPFCFFFIAIFVLIIGKNKYVVRPPKGSILVDAGKALWIGIKAKGNLDAAKPSVLEANGQNSNVPWNDLFVDELKRGIIACKVFAFYPIYWLVYGQMVSNFVSMAGTMETHGLPNDLLFNLNPITIIVFLPFIEKFLYPSLRKAGIPFRPISRIAWGFGMAAVSMVYAAVLQHYIYKAGPCYDHPLTGACSADASGVEGMVPQRIHVALQTPAYVLVGLSEIFANVTGLEYAFTKAPPSMKSLVTSIYLLTNAFGSALGIALSPTSEHPKLVIMFASIAGATALAGVLFWFLFNKYNDQEVEMNKLDDLDDSAKPIPLKQLDSVTKQDSRV</sequence>
<dbReference type="SUPFAM" id="SSF103473">
    <property type="entry name" value="MFS general substrate transporter"/>
    <property type="match status" value="1"/>
</dbReference>
<feature type="transmembrane region" description="Helical" evidence="8">
    <location>
        <begin position="455"/>
        <end position="475"/>
    </location>
</feature>
<dbReference type="PANTHER" id="PTHR11654">
    <property type="entry name" value="OLIGOPEPTIDE TRANSPORTER-RELATED"/>
    <property type="match status" value="1"/>
</dbReference>
<comment type="subcellular location">
    <subcellularLocation>
        <location evidence="1">Membrane</location>
        <topology evidence="1">Multi-pass membrane protein</topology>
    </subcellularLocation>
</comment>
<keyword evidence="5 8" id="KW-1133">Transmembrane helix</keyword>
<feature type="transmembrane region" description="Helical" evidence="8">
    <location>
        <begin position="359"/>
        <end position="375"/>
    </location>
</feature>